<dbReference type="InterPro" id="IPR036942">
    <property type="entry name" value="Beta-barrel_TonB_sf"/>
</dbReference>
<dbReference type="SUPFAM" id="SSF49464">
    <property type="entry name" value="Carboxypeptidase regulatory domain-like"/>
    <property type="match status" value="1"/>
</dbReference>
<evidence type="ECO:0000313" key="10">
    <source>
        <dbReference type="EMBL" id="MCD2423390.1"/>
    </source>
</evidence>
<feature type="chain" id="PRO_5045758467" evidence="8">
    <location>
        <begin position="20"/>
        <end position="1047"/>
    </location>
</feature>
<organism evidence="10 11">
    <name type="scientific">Niabella pedocola</name>
    <dbReference type="NCBI Taxonomy" id="1752077"/>
    <lineage>
        <taxon>Bacteria</taxon>
        <taxon>Pseudomonadati</taxon>
        <taxon>Bacteroidota</taxon>
        <taxon>Chitinophagia</taxon>
        <taxon>Chitinophagales</taxon>
        <taxon>Chitinophagaceae</taxon>
        <taxon>Niabella</taxon>
    </lineage>
</organism>
<evidence type="ECO:0000259" key="9">
    <source>
        <dbReference type="Pfam" id="PF07715"/>
    </source>
</evidence>
<reference evidence="10 11" key="1">
    <citation type="submission" date="2021-11" db="EMBL/GenBank/DDBJ databases">
        <title>Genomic of Niabella pedocola.</title>
        <authorList>
            <person name="Wu T."/>
        </authorList>
    </citation>
    <scope>NUCLEOTIDE SEQUENCE [LARGE SCALE GENOMIC DNA]</scope>
    <source>
        <strain evidence="10 11">JCM 31011</strain>
    </source>
</reference>
<accession>A0ABS8PQM5</accession>
<dbReference type="Gene3D" id="2.60.40.1120">
    <property type="entry name" value="Carboxypeptidase-like, regulatory domain"/>
    <property type="match status" value="1"/>
</dbReference>
<dbReference type="InterPro" id="IPR023996">
    <property type="entry name" value="TonB-dep_OMP_SusC/RagA"/>
</dbReference>
<dbReference type="Gene3D" id="2.40.170.20">
    <property type="entry name" value="TonB-dependent receptor, beta-barrel domain"/>
    <property type="match status" value="1"/>
</dbReference>
<dbReference type="RefSeq" id="WP_231004653.1">
    <property type="nucleotide sequence ID" value="NZ_JAJNEC010000005.1"/>
</dbReference>
<feature type="signal peptide" evidence="8">
    <location>
        <begin position="1"/>
        <end position="19"/>
    </location>
</feature>
<dbReference type="Pfam" id="PF07715">
    <property type="entry name" value="Plug"/>
    <property type="match status" value="1"/>
</dbReference>
<keyword evidence="3 7" id="KW-1134">Transmembrane beta strand</keyword>
<evidence type="ECO:0000256" key="3">
    <source>
        <dbReference type="ARBA" id="ARBA00022452"/>
    </source>
</evidence>
<evidence type="ECO:0000256" key="5">
    <source>
        <dbReference type="ARBA" id="ARBA00023136"/>
    </source>
</evidence>
<proteinExistence type="inferred from homology"/>
<dbReference type="PROSITE" id="PS52016">
    <property type="entry name" value="TONB_DEPENDENT_REC_3"/>
    <property type="match status" value="1"/>
</dbReference>
<evidence type="ECO:0000256" key="4">
    <source>
        <dbReference type="ARBA" id="ARBA00022692"/>
    </source>
</evidence>
<evidence type="ECO:0000256" key="6">
    <source>
        <dbReference type="ARBA" id="ARBA00023237"/>
    </source>
</evidence>
<keyword evidence="11" id="KW-1185">Reference proteome</keyword>
<evidence type="ECO:0000256" key="8">
    <source>
        <dbReference type="SAM" id="SignalP"/>
    </source>
</evidence>
<dbReference type="InterPro" id="IPR008969">
    <property type="entry name" value="CarboxyPept-like_regulatory"/>
</dbReference>
<name>A0ABS8PQM5_9BACT</name>
<evidence type="ECO:0000256" key="2">
    <source>
        <dbReference type="ARBA" id="ARBA00022448"/>
    </source>
</evidence>
<dbReference type="InterPro" id="IPR023997">
    <property type="entry name" value="TonB-dep_OMP_SusC/RagA_CS"/>
</dbReference>
<feature type="domain" description="TonB-dependent receptor plug" evidence="9">
    <location>
        <begin position="116"/>
        <end position="249"/>
    </location>
</feature>
<dbReference type="EMBL" id="JAJNEC010000005">
    <property type="protein sequence ID" value="MCD2423390.1"/>
    <property type="molecule type" value="Genomic_DNA"/>
</dbReference>
<protein>
    <submittedName>
        <fullName evidence="10">SusC/RagA family TonB-linked outer membrane protein</fullName>
    </submittedName>
</protein>
<dbReference type="NCBIfam" id="TIGR04056">
    <property type="entry name" value="OMP_RagA_SusC"/>
    <property type="match status" value="1"/>
</dbReference>
<dbReference type="Proteomes" id="UP001199816">
    <property type="component" value="Unassembled WGS sequence"/>
</dbReference>
<keyword evidence="5 7" id="KW-0472">Membrane</keyword>
<keyword evidence="2 7" id="KW-0813">Transport</keyword>
<dbReference type="InterPro" id="IPR012910">
    <property type="entry name" value="Plug_dom"/>
</dbReference>
<evidence type="ECO:0000256" key="7">
    <source>
        <dbReference type="PROSITE-ProRule" id="PRU01360"/>
    </source>
</evidence>
<keyword evidence="8" id="KW-0732">Signal</keyword>
<dbReference type="SUPFAM" id="SSF56935">
    <property type="entry name" value="Porins"/>
    <property type="match status" value="1"/>
</dbReference>
<gene>
    <name evidence="10" type="ORF">LQ567_11505</name>
</gene>
<dbReference type="Gene3D" id="2.170.130.10">
    <property type="entry name" value="TonB-dependent receptor, plug domain"/>
    <property type="match status" value="1"/>
</dbReference>
<keyword evidence="6 7" id="KW-0998">Cell outer membrane</keyword>
<dbReference type="Pfam" id="PF13715">
    <property type="entry name" value="CarbopepD_reg_2"/>
    <property type="match status" value="1"/>
</dbReference>
<comment type="subcellular location">
    <subcellularLocation>
        <location evidence="1 7">Cell outer membrane</location>
        <topology evidence="1 7">Multi-pass membrane protein</topology>
    </subcellularLocation>
</comment>
<evidence type="ECO:0000313" key="11">
    <source>
        <dbReference type="Proteomes" id="UP001199816"/>
    </source>
</evidence>
<evidence type="ECO:0000256" key="1">
    <source>
        <dbReference type="ARBA" id="ARBA00004571"/>
    </source>
</evidence>
<dbReference type="NCBIfam" id="TIGR04057">
    <property type="entry name" value="SusC_RagA_signa"/>
    <property type="match status" value="1"/>
</dbReference>
<keyword evidence="4 7" id="KW-0812">Transmembrane</keyword>
<comment type="caution">
    <text evidence="10">The sequence shown here is derived from an EMBL/GenBank/DDBJ whole genome shotgun (WGS) entry which is preliminary data.</text>
</comment>
<dbReference type="InterPro" id="IPR039426">
    <property type="entry name" value="TonB-dep_rcpt-like"/>
</dbReference>
<comment type="similarity">
    <text evidence="7">Belongs to the TonB-dependent receptor family.</text>
</comment>
<sequence length="1047" mass="115844">MRYVLLILLVLISGMTLQAQDTRRITGKVLDNSNKQPLIGVTVSLSDSSHALAATDENGNFTAIVPAKATALHFSNIGFKNKVVSIKGKSDLEIMMEISSDAMQGVVVQGFQRRSKITATGSTVTISGEDIQNVPVSNFTELLQGRVAGVNVQNTTGMPGARTTMNLRGLSSGSVSGSGNDAFLSPTSPLFVIDGVPVDVNSGYEYGFDQSGPGTSPLALIPPEDIAEISFLKSAAATALYGSRAAYGVVLVNTKRGKSKVPIVSYAGKFYMNAVPKLKTVIGGAMERELRIQEILANDTSLYSGRDKIDMNPALSDYLNPYYNNSTNWQSVFYGPTYNMSHNISASGGDQKFNYKVNMGYAKDQGIIKNTGFTRYNLSMNADYQPTDNFKVNTSLSAALGEQQKGNGNGVSQTGVANATSASSLLPRPSFFGGNTTALGNLSTRNENKSNSMQANLNIWYRFLKDLSARDVFSYSYKAGRESNFRPAAINNNVAEFYVYDDRTQELNNRAMLEFNKELGKHRITSYVFNEITVRNYYPKAMMYSGFPNDQYEGPSGINAGAALWGIIDNFTPGERLLTNGGSLSYNYQDKYMVDVTYSVNGTSSNGPNRPFAKNPTIAGRWNFYKERFMEDLNWLSLGGVRFDWGRSTIPQGSVFDANGKYLYTGRYNNNNTIGTVWDYIPNPNLEPKMTTKYNFGVDLGVLNNRYTATFETYYNQVDNEIYDYALADHNAYGKIKVNSLNQVNYGYELTLSLSPLPASSKWQWNVNMNGSINKNVMTGLPGNSRLIIKADADNAQDIVYRLGRSNLSYILYNYRGVFKSDKDVPVDPATGLPYRVQTDKGVYYFQAGDPYWTDLDGNYISNAYDRVIAGSAATKISGGLQSLVKYGGWSLSVAMSYLYGRDILNNALAQRLAAYSTPFNIQKDASLIPVGDTRFWSPANPDGTIPNPYNYLYTSMYNPFRFDQTLFMEDGSYFKINTVTLAYMLPKSFTTRYKMTRLQVYATANNVYTFSNYSGPDPELVTDLGKDRSDGYPNRRSYTLGVNIQF</sequence>
<dbReference type="InterPro" id="IPR037066">
    <property type="entry name" value="Plug_dom_sf"/>
</dbReference>